<reference evidence="2" key="1">
    <citation type="journal article" date="2023" name="G3 (Bethesda)">
        <title>Genome assembly and association tests identify interacting loci associated with vigor, precocity, and sex in interspecific pistachio rootstocks.</title>
        <authorList>
            <person name="Palmer W."/>
            <person name="Jacygrad E."/>
            <person name="Sagayaradj S."/>
            <person name="Cavanaugh K."/>
            <person name="Han R."/>
            <person name="Bertier L."/>
            <person name="Beede B."/>
            <person name="Kafkas S."/>
            <person name="Golino D."/>
            <person name="Preece J."/>
            <person name="Michelmore R."/>
        </authorList>
    </citation>
    <scope>NUCLEOTIDE SEQUENCE [LARGE SCALE GENOMIC DNA]</scope>
</reference>
<gene>
    <name evidence="1" type="ORF">Patl1_23920</name>
</gene>
<dbReference type="EMBL" id="CM047909">
    <property type="protein sequence ID" value="KAJ0078960.1"/>
    <property type="molecule type" value="Genomic_DNA"/>
</dbReference>
<proteinExistence type="predicted"/>
<protein>
    <submittedName>
        <fullName evidence="1">Uncharacterized protein</fullName>
    </submittedName>
</protein>
<evidence type="ECO:0000313" key="2">
    <source>
        <dbReference type="Proteomes" id="UP001164250"/>
    </source>
</evidence>
<dbReference type="Proteomes" id="UP001164250">
    <property type="component" value="Chromosome 13"/>
</dbReference>
<name>A0ACC0ZY60_9ROSI</name>
<evidence type="ECO:0000313" key="1">
    <source>
        <dbReference type="EMBL" id="KAJ0078960.1"/>
    </source>
</evidence>
<organism evidence="1 2">
    <name type="scientific">Pistacia atlantica</name>
    <dbReference type="NCBI Taxonomy" id="434234"/>
    <lineage>
        <taxon>Eukaryota</taxon>
        <taxon>Viridiplantae</taxon>
        <taxon>Streptophyta</taxon>
        <taxon>Embryophyta</taxon>
        <taxon>Tracheophyta</taxon>
        <taxon>Spermatophyta</taxon>
        <taxon>Magnoliopsida</taxon>
        <taxon>eudicotyledons</taxon>
        <taxon>Gunneridae</taxon>
        <taxon>Pentapetalae</taxon>
        <taxon>rosids</taxon>
        <taxon>malvids</taxon>
        <taxon>Sapindales</taxon>
        <taxon>Anacardiaceae</taxon>
        <taxon>Pistacia</taxon>
    </lineage>
</organism>
<accession>A0ACC0ZY60</accession>
<keyword evidence="2" id="KW-1185">Reference proteome</keyword>
<sequence>MQKSAKMKRAIEMEKSDEDEESDGDGEEQCQKRTLQSCWVQGQAKIRIIDDASGVIKPGRMALLLGPLGCGKTSLLKALSGNLNSSLKGKILIMGTI</sequence>
<comment type="caution">
    <text evidence="1">The sequence shown here is derived from an EMBL/GenBank/DDBJ whole genome shotgun (WGS) entry which is preliminary data.</text>
</comment>